<evidence type="ECO:0000313" key="1">
    <source>
        <dbReference type="EMBL" id="CAE7591646.1"/>
    </source>
</evidence>
<evidence type="ECO:0000313" key="2">
    <source>
        <dbReference type="Proteomes" id="UP000604046"/>
    </source>
</evidence>
<organism evidence="1 2">
    <name type="scientific">Symbiodinium natans</name>
    <dbReference type="NCBI Taxonomy" id="878477"/>
    <lineage>
        <taxon>Eukaryota</taxon>
        <taxon>Sar</taxon>
        <taxon>Alveolata</taxon>
        <taxon>Dinophyceae</taxon>
        <taxon>Suessiales</taxon>
        <taxon>Symbiodiniaceae</taxon>
        <taxon>Symbiodinium</taxon>
    </lineage>
</organism>
<keyword evidence="2" id="KW-1185">Reference proteome</keyword>
<proteinExistence type="predicted"/>
<name>A0A812UYK9_9DINO</name>
<dbReference type="AlphaFoldDB" id="A0A812UYK9"/>
<feature type="non-terminal residue" evidence="1">
    <location>
        <position position="64"/>
    </location>
</feature>
<reference evidence="1" key="1">
    <citation type="submission" date="2021-02" db="EMBL/GenBank/DDBJ databases">
        <authorList>
            <person name="Dougan E. K."/>
            <person name="Rhodes N."/>
            <person name="Thang M."/>
            <person name="Chan C."/>
        </authorList>
    </citation>
    <scope>NUCLEOTIDE SEQUENCE</scope>
</reference>
<sequence>VLLLGDAEDSISFDSEGNFIFNRRRTQVTQRMTSGSALAVMINLTEEGPDAFTMSLFRDGERIT</sequence>
<protein>
    <submittedName>
        <fullName evidence="1">Uncharacterized protein</fullName>
    </submittedName>
</protein>
<dbReference type="OrthoDB" id="428004at2759"/>
<gene>
    <name evidence="1" type="ORF">SNAT2548_LOCUS33680</name>
</gene>
<accession>A0A812UYK9</accession>
<feature type="non-terminal residue" evidence="1">
    <location>
        <position position="1"/>
    </location>
</feature>
<dbReference type="EMBL" id="CAJNDS010002772">
    <property type="protein sequence ID" value="CAE7591646.1"/>
    <property type="molecule type" value="Genomic_DNA"/>
</dbReference>
<dbReference type="Proteomes" id="UP000604046">
    <property type="component" value="Unassembled WGS sequence"/>
</dbReference>
<comment type="caution">
    <text evidence="1">The sequence shown here is derived from an EMBL/GenBank/DDBJ whole genome shotgun (WGS) entry which is preliminary data.</text>
</comment>